<dbReference type="Gene3D" id="1.20.120.450">
    <property type="entry name" value="dinb family like domain"/>
    <property type="match status" value="1"/>
</dbReference>
<name>A0A4U8W900_9NOCA</name>
<evidence type="ECO:0000313" key="3">
    <source>
        <dbReference type="Proteomes" id="UP000290439"/>
    </source>
</evidence>
<dbReference type="GO" id="GO:0046872">
    <property type="term" value="F:metal ion binding"/>
    <property type="evidence" value="ECO:0007669"/>
    <property type="project" value="InterPro"/>
</dbReference>
<organism evidence="2 3">
    <name type="scientific">Nocardia cyriacigeorgica</name>
    <dbReference type="NCBI Taxonomy" id="135487"/>
    <lineage>
        <taxon>Bacteria</taxon>
        <taxon>Bacillati</taxon>
        <taxon>Actinomycetota</taxon>
        <taxon>Actinomycetes</taxon>
        <taxon>Mycobacteriales</taxon>
        <taxon>Nocardiaceae</taxon>
        <taxon>Nocardia</taxon>
    </lineage>
</organism>
<protein>
    <submittedName>
        <fullName evidence="2">Uncharacterized Actinobacterial protein</fullName>
    </submittedName>
</protein>
<proteinExistence type="predicted"/>
<evidence type="ECO:0000259" key="1">
    <source>
        <dbReference type="Pfam" id="PF11716"/>
    </source>
</evidence>
<accession>A0A4U8W900</accession>
<dbReference type="Proteomes" id="UP000290439">
    <property type="component" value="Chromosome"/>
</dbReference>
<dbReference type="SUPFAM" id="SSF109854">
    <property type="entry name" value="DinB/YfiT-like putative metalloenzymes"/>
    <property type="match status" value="1"/>
</dbReference>
<dbReference type="RefSeq" id="WP_130916858.1">
    <property type="nucleotide sequence ID" value="NZ_LR215973.1"/>
</dbReference>
<dbReference type="InterPro" id="IPR024344">
    <property type="entry name" value="MDMPI_metal-binding"/>
</dbReference>
<gene>
    <name evidence="2" type="ORF">NCTC10797_01923</name>
</gene>
<dbReference type="InterPro" id="IPR017517">
    <property type="entry name" value="Maleyloyr_isom"/>
</dbReference>
<dbReference type="AlphaFoldDB" id="A0A4U8W900"/>
<feature type="domain" description="Mycothiol-dependent maleylpyruvate isomerase metal-binding" evidence="1">
    <location>
        <begin position="11"/>
        <end position="100"/>
    </location>
</feature>
<dbReference type="Pfam" id="PF11716">
    <property type="entry name" value="MDMPI_N"/>
    <property type="match status" value="1"/>
</dbReference>
<dbReference type="InterPro" id="IPR034660">
    <property type="entry name" value="DinB/YfiT-like"/>
</dbReference>
<reference evidence="2 3" key="1">
    <citation type="submission" date="2019-02" db="EMBL/GenBank/DDBJ databases">
        <authorList>
            <consortium name="Pathogen Informatics"/>
        </authorList>
    </citation>
    <scope>NUCLEOTIDE SEQUENCE [LARGE SCALE GENOMIC DNA]</scope>
    <source>
        <strain evidence="2 3">3012STDY6756504</strain>
    </source>
</reference>
<dbReference type="NCBIfam" id="TIGR03083">
    <property type="entry name" value="maleylpyruvate isomerase family mycothiol-dependent enzyme"/>
    <property type="match status" value="1"/>
</dbReference>
<evidence type="ECO:0000313" key="2">
    <source>
        <dbReference type="EMBL" id="VFA98158.1"/>
    </source>
</evidence>
<sequence>MDREQSWWAIEQQRRAVAALLEELTPAEWETPSLCAGWRIRDVAAHIAMTTQPLSLWTIMREFARARGDYNVLVDTMAREHARRPTAELVAEIGDSAASRDLPMVTNYRNVLFDIMVHGQDISLPLGRPIPIPAEAAAAAATRAYSVGWPVWKRRRLAGMRLSATDIAWSVGQGRPVEGPIVALLLLITGRPVALEQLAGAGVAEIAARWDQRG</sequence>
<dbReference type="EMBL" id="LR215973">
    <property type="protein sequence ID" value="VFA98158.1"/>
    <property type="molecule type" value="Genomic_DNA"/>
</dbReference>